<evidence type="ECO:0000256" key="5">
    <source>
        <dbReference type="ARBA" id="ARBA00023277"/>
    </source>
</evidence>
<dbReference type="Gene3D" id="3.40.50.1000">
    <property type="entry name" value="HAD superfamily/HAD-like"/>
    <property type="match status" value="1"/>
</dbReference>
<feature type="active site" description="Proton donor" evidence="8">
    <location>
        <position position="18"/>
    </location>
</feature>
<feature type="site" description="Contributes to substrate recognition" evidence="9">
    <location>
        <position position="110"/>
    </location>
</feature>
<dbReference type="SUPFAM" id="SSF56784">
    <property type="entry name" value="HAD-like"/>
    <property type="match status" value="1"/>
</dbReference>
<evidence type="ECO:0000256" key="2">
    <source>
        <dbReference type="ARBA" id="ARBA00022490"/>
    </source>
</evidence>
<dbReference type="EMBL" id="CP032157">
    <property type="protein sequence ID" value="AXY74435.1"/>
    <property type="molecule type" value="Genomic_DNA"/>
</dbReference>
<dbReference type="InterPro" id="IPR006543">
    <property type="entry name" value="Histidinol-phos"/>
</dbReference>
<evidence type="ECO:0000256" key="10">
    <source>
        <dbReference type="PIRSR" id="PIRSR004682-4"/>
    </source>
</evidence>
<keyword evidence="10" id="KW-0862">Zinc</keyword>
<comment type="cofactor">
    <cofactor evidence="10">
        <name>Mg(2+)</name>
        <dbReference type="ChEBI" id="CHEBI:18420"/>
    </cofactor>
</comment>
<feature type="active site" description="Nucleophile" evidence="8">
    <location>
        <position position="16"/>
    </location>
</feature>
<dbReference type="InterPro" id="IPR006549">
    <property type="entry name" value="HAD-SF_hydro_IIIA"/>
</dbReference>
<dbReference type="RefSeq" id="WP_119050322.1">
    <property type="nucleotide sequence ID" value="NZ_CP032157.1"/>
</dbReference>
<dbReference type="InterPro" id="IPR036412">
    <property type="entry name" value="HAD-like_sf"/>
</dbReference>
<dbReference type="NCBIfam" id="TIGR01662">
    <property type="entry name" value="HAD-SF-IIIA"/>
    <property type="match status" value="1"/>
</dbReference>
<sequence>MLDLSQIDNSWTLFLDRDGVINHEKHQDYVYNYDEFRFYEGVPEALKILAARFDRIIITTNQRGVGKGLMTEADLHQLHTLMLQDITAAGGRIDKIYYCTSLDNNHPNRKPHPGMAFEAVKDFPVIELPKSLIVGNNISDMEFGRNAGMHTVFVKTTHPQQPLPNPLIDLAVMDLPEFAKALQLA</sequence>
<keyword evidence="3 10" id="KW-0479">Metal-binding</keyword>
<organism evidence="11 12">
    <name type="scientific">Paraflavitalea soli</name>
    <dbReference type="NCBI Taxonomy" id="2315862"/>
    <lineage>
        <taxon>Bacteria</taxon>
        <taxon>Pseudomonadati</taxon>
        <taxon>Bacteroidota</taxon>
        <taxon>Chitinophagia</taxon>
        <taxon>Chitinophagales</taxon>
        <taxon>Chitinophagaceae</taxon>
        <taxon>Paraflavitalea</taxon>
    </lineage>
</organism>
<comment type="similarity">
    <text evidence="7">Belongs to the gmhB family.</text>
</comment>
<keyword evidence="5 7" id="KW-0119">Carbohydrate metabolism</keyword>
<evidence type="ECO:0000256" key="3">
    <source>
        <dbReference type="ARBA" id="ARBA00022723"/>
    </source>
</evidence>
<gene>
    <name evidence="11" type="ORF">D3H65_10800</name>
</gene>
<dbReference type="InterPro" id="IPR004446">
    <property type="entry name" value="Heptose_bisP_phosphatase"/>
</dbReference>
<dbReference type="AlphaFoldDB" id="A0A3B7MS41"/>
<dbReference type="PIRSF" id="PIRSF004682">
    <property type="entry name" value="GmhB"/>
    <property type="match status" value="1"/>
</dbReference>
<evidence type="ECO:0000313" key="12">
    <source>
        <dbReference type="Proteomes" id="UP000263900"/>
    </source>
</evidence>
<dbReference type="Proteomes" id="UP000263900">
    <property type="component" value="Chromosome"/>
</dbReference>
<evidence type="ECO:0000256" key="9">
    <source>
        <dbReference type="PIRSR" id="PIRSR004682-3"/>
    </source>
</evidence>
<dbReference type="PANTHER" id="PTHR42891">
    <property type="entry name" value="D-GLYCERO-BETA-D-MANNO-HEPTOSE-1,7-BISPHOSPHATE 7-PHOSPHATASE"/>
    <property type="match status" value="1"/>
</dbReference>
<evidence type="ECO:0000256" key="6">
    <source>
        <dbReference type="ARBA" id="ARBA00031828"/>
    </source>
</evidence>
<reference evidence="11 12" key="1">
    <citation type="submission" date="2018-09" db="EMBL/GenBank/DDBJ databases">
        <title>Genome sequencing of strain 6GH32-13.</title>
        <authorList>
            <person name="Weon H.-Y."/>
            <person name="Heo J."/>
            <person name="Kwon S.-W."/>
        </authorList>
    </citation>
    <scope>NUCLEOTIDE SEQUENCE [LARGE SCALE GENOMIC DNA]</scope>
    <source>
        <strain evidence="11 12">5GH32-13</strain>
    </source>
</reference>
<dbReference type="EC" id="3.1.3.-" evidence="7"/>
<evidence type="ECO:0000256" key="8">
    <source>
        <dbReference type="PIRSR" id="PIRSR004682-1"/>
    </source>
</evidence>
<dbReference type="NCBIfam" id="TIGR01656">
    <property type="entry name" value="Histidinol-ppas"/>
    <property type="match status" value="1"/>
</dbReference>
<feature type="binding site" evidence="10">
    <location>
        <position position="99"/>
    </location>
    <ligand>
        <name>Zn(2+)</name>
        <dbReference type="ChEBI" id="CHEBI:29105"/>
    </ligand>
</feature>
<comment type="cofactor">
    <cofactor evidence="10">
        <name>Zn(2+)</name>
        <dbReference type="ChEBI" id="CHEBI:29105"/>
    </cofactor>
</comment>
<dbReference type="GO" id="GO:0005737">
    <property type="term" value="C:cytoplasm"/>
    <property type="evidence" value="ECO:0007669"/>
    <property type="project" value="UniProtKB-SubCell"/>
</dbReference>
<dbReference type="PANTHER" id="PTHR42891:SF1">
    <property type="entry name" value="D-GLYCERO-BETA-D-MANNO-HEPTOSE-1,7-BISPHOSPHATE 7-PHOSPHATASE"/>
    <property type="match status" value="1"/>
</dbReference>
<feature type="binding site" evidence="10">
    <location>
        <position position="16"/>
    </location>
    <ligand>
        <name>Mg(2+)</name>
        <dbReference type="ChEBI" id="CHEBI:18420"/>
    </ligand>
</feature>
<dbReference type="OrthoDB" id="9803871at2"/>
<dbReference type="KEGG" id="pseg:D3H65_10800"/>
<dbReference type="InterPro" id="IPR023214">
    <property type="entry name" value="HAD_sf"/>
</dbReference>
<keyword evidence="4 7" id="KW-0378">Hydrolase</keyword>
<evidence type="ECO:0000256" key="1">
    <source>
        <dbReference type="ARBA" id="ARBA00004496"/>
    </source>
</evidence>
<evidence type="ECO:0000256" key="7">
    <source>
        <dbReference type="PIRNR" id="PIRNR004682"/>
    </source>
</evidence>
<comment type="subcellular location">
    <subcellularLocation>
        <location evidence="1 7">Cytoplasm</location>
    </subcellularLocation>
</comment>
<name>A0A3B7MS41_9BACT</name>
<keyword evidence="12" id="KW-1185">Reference proteome</keyword>
<keyword evidence="2 7" id="KW-0963">Cytoplasm</keyword>
<accession>A0A3B7MS41</accession>
<feature type="site" description="Stabilizes the phosphoryl group" evidence="9">
    <location>
        <position position="60"/>
    </location>
</feature>
<dbReference type="CDD" id="cd07503">
    <property type="entry name" value="HAD_HisB-N"/>
    <property type="match status" value="1"/>
</dbReference>
<proteinExistence type="inferred from homology"/>
<evidence type="ECO:0000256" key="4">
    <source>
        <dbReference type="ARBA" id="ARBA00022801"/>
    </source>
</evidence>
<dbReference type="GO" id="GO:0046872">
    <property type="term" value="F:metal ion binding"/>
    <property type="evidence" value="ECO:0007669"/>
    <property type="project" value="UniProtKB-KW"/>
</dbReference>
<dbReference type="GO" id="GO:0005975">
    <property type="term" value="P:carbohydrate metabolic process"/>
    <property type="evidence" value="ECO:0007669"/>
    <property type="project" value="InterPro"/>
</dbReference>
<keyword evidence="10" id="KW-0460">Magnesium</keyword>
<dbReference type="GO" id="GO:0016791">
    <property type="term" value="F:phosphatase activity"/>
    <property type="evidence" value="ECO:0007669"/>
    <property type="project" value="InterPro"/>
</dbReference>
<evidence type="ECO:0000313" key="11">
    <source>
        <dbReference type="EMBL" id="AXY74435.1"/>
    </source>
</evidence>
<dbReference type="Pfam" id="PF13242">
    <property type="entry name" value="Hydrolase_like"/>
    <property type="match status" value="1"/>
</dbReference>
<feature type="site" description="Contributes to substrate recognition" evidence="9">
    <location>
        <position position="109"/>
    </location>
</feature>
<protein>
    <recommendedName>
        <fullName evidence="6 7">D,D-heptose 1,7-bisphosphate phosphatase</fullName>
        <ecNumber evidence="7">3.1.3.-</ecNumber>
    </recommendedName>
</protein>
<feature type="binding site" evidence="10">
    <location>
        <position position="18"/>
    </location>
    <ligand>
        <name>Mg(2+)</name>
        <dbReference type="ChEBI" id="CHEBI:18420"/>
    </ligand>
</feature>